<accession>A0A1F7V8E2</accession>
<evidence type="ECO:0000256" key="1">
    <source>
        <dbReference type="SAM" id="Phobius"/>
    </source>
</evidence>
<gene>
    <name evidence="2" type="ORF">A3I41_05495</name>
</gene>
<dbReference type="EMBL" id="MGEQ01000007">
    <property type="protein sequence ID" value="OGL86750.1"/>
    <property type="molecule type" value="Genomic_DNA"/>
</dbReference>
<feature type="transmembrane region" description="Helical" evidence="1">
    <location>
        <begin position="44"/>
        <end position="63"/>
    </location>
</feature>
<keyword evidence="1" id="KW-0812">Transmembrane</keyword>
<comment type="caution">
    <text evidence="2">The sequence shown here is derived from an EMBL/GenBank/DDBJ whole genome shotgun (WGS) entry which is preliminary data.</text>
</comment>
<name>A0A1F7V8E2_9BACT</name>
<feature type="transmembrane region" description="Helical" evidence="1">
    <location>
        <begin position="12"/>
        <end position="38"/>
    </location>
</feature>
<reference evidence="2 3" key="1">
    <citation type="journal article" date="2016" name="Nat. Commun.">
        <title>Thousands of microbial genomes shed light on interconnected biogeochemical processes in an aquifer system.</title>
        <authorList>
            <person name="Anantharaman K."/>
            <person name="Brown C.T."/>
            <person name="Hug L.A."/>
            <person name="Sharon I."/>
            <person name="Castelle C.J."/>
            <person name="Probst A.J."/>
            <person name="Thomas B.C."/>
            <person name="Singh A."/>
            <person name="Wilkins M.J."/>
            <person name="Karaoz U."/>
            <person name="Brodie E.L."/>
            <person name="Williams K.H."/>
            <person name="Hubbard S.S."/>
            <person name="Banfield J.F."/>
        </authorList>
    </citation>
    <scope>NUCLEOTIDE SEQUENCE [LARGE SCALE GENOMIC DNA]</scope>
</reference>
<sequence>MLGFWFSAMVDWLGIFGYILAIFLSPGIVIFPIVFWIVEGVFPTFYFLVWGIGIVGMIIGGLASDDR</sequence>
<dbReference type="AlphaFoldDB" id="A0A1F7V8E2"/>
<evidence type="ECO:0000313" key="2">
    <source>
        <dbReference type="EMBL" id="OGL86750.1"/>
    </source>
</evidence>
<protein>
    <submittedName>
        <fullName evidence="2">Uncharacterized protein</fullName>
    </submittedName>
</protein>
<proteinExistence type="predicted"/>
<organism evidence="2 3">
    <name type="scientific">Candidatus Uhrbacteria bacterium RIFCSPLOWO2_02_FULL_48_18</name>
    <dbReference type="NCBI Taxonomy" id="1802408"/>
    <lineage>
        <taxon>Bacteria</taxon>
        <taxon>Candidatus Uhriibacteriota</taxon>
    </lineage>
</organism>
<keyword evidence="1" id="KW-1133">Transmembrane helix</keyword>
<keyword evidence="1" id="KW-0472">Membrane</keyword>
<dbReference type="Proteomes" id="UP000176593">
    <property type="component" value="Unassembled WGS sequence"/>
</dbReference>
<evidence type="ECO:0000313" key="3">
    <source>
        <dbReference type="Proteomes" id="UP000176593"/>
    </source>
</evidence>